<dbReference type="GO" id="GO:0016787">
    <property type="term" value="F:hydrolase activity"/>
    <property type="evidence" value="ECO:0007669"/>
    <property type="project" value="InterPro"/>
</dbReference>
<evidence type="ECO:0000259" key="1">
    <source>
        <dbReference type="Pfam" id="PF06439"/>
    </source>
</evidence>
<comment type="caution">
    <text evidence="2">The sequence shown here is derived from an EMBL/GenBank/DDBJ whole genome shotgun (WGS) entry which is preliminary data.</text>
</comment>
<accession>A0A316AFG2</accession>
<dbReference type="InterPro" id="IPR010496">
    <property type="entry name" value="AL/BT2_dom"/>
</dbReference>
<sequence length="211" mass="24181">MKQLICLISLGALLLFGVEYKVQAQDGWKYLFNGKDLSGWQVGENAASFSVSDGRIKVAGPKAHLFYMGEIETHNFENFEFQATVMTLPGSNSGIYFHTTYQEASWPQLGYEVQVNNSHTDWKRTGSLYNVVDIKENYARDNEWYTEYIRVEGTHIIVKINGVTVVDYEEKDVDKRPEDTIHRVIKSGTFALQAHDPKSIVYFKDIKVRLL</sequence>
<protein>
    <submittedName>
        <fullName evidence="2">Uncharacterized protein DUF1080</fullName>
    </submittedName>
</protein>
<keyword evidence="3" id="KW-1185">Reference proteome</keyword>
<dbReference type="Proteomes" id="UP000245880">
    <property type="component" value="Unassembled WGS sequence"/>
</dbReference>
<dbReference type="AlphaFoldDB" id="A0A316AFG2"/>
<dbReference type="Gene3D" id="2.60.120.560">
    <property type="entry name" value="Exo-inulinase, domain 1"/>
    <property type="match status" value="1"/>
</dbReference>
<dbReference type="OrthoDB" id="949239at2"/>
<evidence type="ECO:0000313" key="3">
    <source>
        <dbReference type="Proteomes" id="UP000245880"/>
    </source>
</evidence>
<dbReference type="Pfam" id="PF06439">
    <property type="entry name" value="3keto-disac_hyd"/>
    <property type="match status" value="1"/>
</dbReference>
<dbReference type="RefSeq" id="WP_109676871.1">
    <property type="nucleotide sequence ID" value="NZ_QGDT01000012.1"/>
</dbReference>
<reference evidence="2 3" key="1">
    <citation type="submission" date="2018-03" db="EMBL/GenBank/DDBJ databases">
        <title>Genomic Encyclopedia of Archaeal and Bacterial Type Strains, Phase II (KMG-II): from individual species to whole genera.</title>
        <authorList>
            <person name="Goeker M."/>
        </authorList>
    </citation>
    <scope>NUCLEOTIDE SEQUENCE [LARGE SCALE GENOMIC DNA]</scope>
    <source>
        <strain evidence="2 3">DSM 100346</strain>
    </source>
</reference>
<feature type="domain" description="3-keto-alpha-glucoside-1,2-lyase/3-keto-2-hydroxy-glucal hydratase" evidence="1">
    <location>
        <begin position="27"/>
        <end position="209"/>
    </location>
</feature>
<name>A0A316AFG2_9BACT</name>
<dbReference type="EMBL" id="QGDT01000012">
    <property type="protein sequence ID" value="PWJ55998.1"/>
    <property type="molecule type" value="Genomic_DNA"/>
</dbReference>
<gene>
    <name evidence="2" type="ORF">CLV98_11293</name>
</gene>
<evidence type="ECO:0000313" key="2">
    <source>
        <dbReference type="EMBL" id="PWJ55998.1"/>
    </source>
</evidence>
<proteinExistence type="predicted"/>
<organism evidence="2 3">
    <name type="scientific">Dyadobacter jejuensis</name>
    <dbReference type="NCBI Taxonomy" id="1082580"/>
    <lineage>
        <taxon>Bacteria</taxon>
        <taxon>Pseudomonadati</taxon>
        <taxon>Bacteroidota</taxon>
        <taxon>Cytophagia</taxon>
        <taxon>Cytophagales</taxon>
        <taxon>Spirosomataceae</taxon>
        <taxon>Dyadobacter</taxon>
    </lineage>
</organism>